<organism evidence="3 4">
    <name type="scientific">Adineta steineri</name>
    <dbReference type="NCBI Taxonomy" id="433720"/>
    <lineage>
        <taxon>Eukaryota</taxon>
        <taxon>Metazoa</taxon>
        <taxon>Spiralia</taxon>
        <taxon>Gnathifera</taxon>
        <taxon>Rotifera</taxon>
        <taxon>Eurotatoria</taxon>
        <taxon>Bdelloidea</taxon>
        <taxon>Adinetida</taxon>
        <taxon>Adinetidae</taxon>
        <taxon>Adineta</taxon>
    </lineage>
</organism>
<keyword evidence="1" id="KW-0812">Transmembrane</keyword>
<accession>A0A816C4J5</accession>
<keyword evidence="4" id="KW-1185">Reference proteome</keyword>
<keyword evidence="1" id="KW-0472">Membrane</keyword>
<evidence type="ECO:0000313" key="4">
    <source>
        <dbReference type="Proteomes" id="UP000663832"/>
    </source>
</evidence>
<keyword evidence="1" id="KW-1133">Transmembrane helix</keyword>
<feature type="transmembrane region" description="Helical" evidence="1">
    <location>
        <begin position="111"/>
        <end position="133"/>
    </location>
</feature>
<protein>
    <recommendedName>
        <fullName evidence="5">G-protein coupled receptors family 1 profile domain-containing protein</fullName>
    </recommendedName>
</protein>
<evidence type="ECO:0008006" key="5">
    <source>
        <dbReference type="Google" id="ProtNLM"/>
    </source>
</evidence>
<dbReference type="OrthoDB" id="9977799at2759"/>
<evidence type="ECO:0000256" key="1">
    <source>
        <dbReference type="SAM" id="Phobius"/>
    </source>
</evidence>
<comment type="caution">
    <text evidence="3">The sequence shown here is derived from an EMBL/GenBank/DDBJ whole genome shotgun (WGS) entry which is preliminary data.</text>
</comment>
<feature type="transmembrane region" description="Helical" evidence="1">
    <location>
        <begin position="76"/>
        <end position="99"/>
    </location>
</feature>
<dbReference type="Proteomes" id="UP000663832">
    <property type="component" value="Unassembled WGS sequence"/>
</dbReference>
<name>A0A816C4J5_9BILA</name>
<dbReference type="Proteomes" id="UP000663877">
    <property type="component" value="Unassembled WGS sequence"/>
</dbReference>
<dbReference type="EMBL" id="CAJNOI010001376">
    <property type="protein sequence ID" value="CAF1408580.1"/>
    <property type="molecule type" value="Genomic_DNA"/>
</dbReference>
<sequence length="165" mass="18986">MSLVLFLHDVVYLPTDYYCFVPFTNAYSMLWLAFVCYGNQIGVLSFIYIRITIFLRRQTNTPTLVVKQRQDRDLLVIRRILIIVALLISLGVPGIVFLVKSFITNTDDFLTFPFVFFFISISMIGVCISTIIFTPQLKKIVVKIIQHNRVIPLNDGFIGSIPTRQ</sequence>
<reference evidence="3" key="1">
    <citation type="submission" date="2021-02" db="EMBL/GenBank/DDBJ databases">
        <authorList>
            <person name="Nowell W R."/>
        </authorList>
    </citation>
    <scope>NUCLEOTIDE SEQUENCE</scope>
</reference>
<gene>
    <name evidence="2" type="ORF">BJG266_LOCUS38069</name>
    <name evidence="3" type="ORF">QVE165_LOCUS54946</name>
</gene>
<dbReference type="EMBL" id="CAJNOM010001701">
    <property type="protein sequence ID" value="CAF1616741.1"/>
    <property type="molecule type" value="Genomic_DNA"/>
</dbReference>
<evidence type="ECO:0000313" key="3">
    <source>
        <dbReference type="EMBL" id="CAF1616741.1"/>
    </source>
</evidence>
<evidence type="ECO:0000313" key="2">
    <source>
        <dbReference type="EMBL" id="CAF1408580.1"/>
    </source>
</evidence>
<dbReference type="AlphaFoldDB" id="A0A816C4J5"/>
<feature type="transmembrane region" description="Helical" evidence="1">
    <location>
        <begin position="30"/>
        <end position="55"/>
    </location>
</feature>
<proteinExistence type="predicted"/>